<feature type="transmembrane region" description="Helical" evidence="1">
    <location>
        <begin position="205"/>
        <end position="231"/>
    </location>
</feature>
<dbReference type="InterPro" id="IPR018650">
    <property type="entry name" value="STSV1_Orf64"/>
</dbReference>
<keyword evidence="1" id="KW-0812">Transmembrane</keyword>
<dbReference type="EMBL" id="BNJJ01000005">
    <property type="protein sequence ID" value="GHO84214.1"/>
    <property type="molecule type" value="Genomic_DNA"/>
</dbReference>
<keyword evidence="1" id="KW-1133">Transmembrane helix</keyword>
<evidence type="ECO:0008006" key="4">
    <source>
        <dbReference type="Google" id="ProtNLM"/>
    </source>
</evidence>
<feature type="transmembrane region" description="Helical" evidence="1">
    <location>
        <begin position="129"/>
        <end position="149"/>
    </location>
</feature>
<keyword evidence="1" id="KW-0472">Membrane</keyword>
<evidence type="ECO:0000313" key="2">
    <source>
        <dbReference type="EMBL" id="GHO84214.1"/>
    </source>
</evidence>
<feature type="transmembrane region" description="Helical" evidence="1">
    <location>
        <begin position="103"/>
        <end position="123"/>
    </location>
</feature>
<feature type="transmembrane region" description="Helical" evidence="1">
    <location>
        <begin position="326"/>
        <end position="346"/>
    </location>
</feature>
<evidence type="ECO:0000313" key="3">
    <source>
        <dbReference type="Proteomes" id="UP000635565"/>
    </source>
</evidence>
<feature type="transmembrane region" description="Helical" evidence="1">
    <location>
        <begin position="156"/>
        <end position="174"/>
    </location>
</feature>
<feature type="transmembrane region" description="Helical" evidence="1">
    <location>
        <begin position="237"/>
        <end position="254"/>
    </location>
</feature>
<accession>A0ABQ3VEQ3</accession>
<feature type="transmembrane region" description="Helical" evidence="1">
    <location>
        <begin position="366"/>
        <end position="385"/>
    </location>
</feature>
<sequence>MDKEIWRKRLTYVRDQWCAYPAPEALPRTRKFWVVTGLITLAVICFCAFYILYMGGRHMAFQTNAEDFGIMDQSIWNTAHGNLLHDTICNILSDTNCVSPNGYVRFAIHFEPILFPISLLYYIWSDPRILFIIQTIIVALGAYPAYWLARLRLRNEWLAGAFALLYLIYPAQLQATTSDFHAVTLTASLLLFMLYFMYTRQTLWLFVFAILSMACKEDIPLVVMTIGLWSVILQRRWKSGFALTLLGLVWFVVATKEIMPYFSPTGHPLLIARYGGSAGSSSLVKDAFLHPLSFLHTYVFEYHHLAYIHAVLAPSGYIPRPHGGGIFYLPMLAPWVLILAIPSLAINLLSSNPQQYSGLFHYNAEVVPVIIFATIESLVVARWLTRHALSALAKRGVVLAQGSSHIGRFLPRVLTWVLLVGVIFSAVRSDYYFHGQLPFSIGFQWPQTSAHMDLAQHFMDMIPADASVSAQTKLVPHLSHRTSIYMFPYAADPQYLNNQSADKLADYVLLDVTGDIYPYFDAQAYTREAKKVLASGNYGVLAAQDGYMLLKRGLPAPHTLPTAGTGQSSDPASWLFDLPTSFCSNIYVSPQEVKNSLQVDFKQPGGEAMHLAGFEVGASSPFSRTNGYGTLTTYWRVEQASKQPLQVVTLLKGSNGQEYIASMDMPELAWCPTQIWKVGSIVRLASRTFNLQKSGIPNGLAQMSIALLPQVQTSSTIMDVQARLPLQILNAPRTVTTNQSTNTLQLMPITIVD</sequence>
<proteinExistence type="predicted"/>
<evidence type="ECO:0000256" key="1">
    <source>
        <dbReference type="SAM" id="Phobius"/>
    </source>
</evidence>
<feature type="transmembrane region" description="Helical" evidence="1">
    <location>
        <begin position="32"/>
        <end position="53"/>
    </location>
</feature>
<dbReference type="RefSeq" id="WP_201361850.1">
    <property type="nucleotide sequence ID" value="NZ_BNJJ01000005.1"/>
</dbReference>
<organism evidence="2 3">
    <name type="scientific">Dictyobacter formicarum</name>
    <dbReference type="NCBI Taxonomy" id="2778368"/>
    <lineage>
        <taxon>Bacteria</taxon>
        <taxon>Bacillati</taxon>
        <taxon>Chloroflexota</taxon>
        <taxon>Ktedonobacteria</taxon>
        <taxon>Ktedonobacterales</taxon>
        <taxon>Dictyobacteraceae</taxon>
        <taxon>Dictyobacter</taxon>
    </lineage>
</organism>
<comment type="caution">
    <text evidence="2">The sequence shown here is derived from an EMBL/GenBank/DDBJ whole genome shotgun (WGS) entry which is preliminary data.</text>
</comment>
<feature type="transmembrane region" description="Helical" evidence="1">
    <location>
        <begin position="409"/>
        <end position="427"/>
    </location>
</feature>
<dbReference type="Proteomes" id="UP000635565">
    <property type="component" value="Unassembled WGS sequence"/>
</dbReference>
<protein>
    <recommendedName>
        <fullName evidence="4">DUF2079 domain-containing protein</fullName>
    </recommendedName>
</protein>
<feature type="transmembrane region" description="Helical" evidence="1">
    <location>
        <begin position="180"/>
        <end position="198"/>
    </location>
</feature>
<name>A0ABQ3VEQ3_9CHLR</name>
<reference evidence="2 3" key="1">
    <citation type="journal article" date="2021" name="Int. J. Syst. Evol. Microbiol.">
        <title>Reticulibacter mediterranei gen. nov., sp. nov., within the new family Reticulibacteraceae fam. nov., and Ktedonospora formicarum gen. nov., sp. nov., Ktedonobacter robiniae sp. nov., Dictyobacter formicarum sp. nov. and Dictyobacter arantiisoli sp. nov., belonging to the class Ktedonobacteria.</title>
        <authorList>
            <person name="Yabe S."/>
            <person name="Zheng Y."/>
            <person name="Wang C.M."/>
            <person name="Sakai Y."/>
            <person name="Abe K."/>
            <person name="Yokota A."/>
            <person name="Donadio S."/>
            <person name="Cavaletti L."/>
            <person name="Monciardini P."/>
        </authorList>
    </citation>
    <scope>NUCLEOTIDE SEQUENCE [LARGE SCALE GENOMIC DNA]</scope>
    <source>
        <strain evidence="2 3">SOSP1-9</strain>
    </source>
</reference>
<dbReference type="Pfam" id="PF09852">
    <property type="entry name" value="DUF2079"/>
    <property type="match status" value="1"/>
</dbReference>
<gene>
    <name evidence="2" type="ORF">KSZ_22200</name>
</gene>
<keyword evidence="3" id="KW-1185">Reference proteome</keyword>